<reference evidence="9 10" key="2">
    <citation type="submission" date="2017-07" db="EMBL/GenBank/DDBJ databases">
        <title>Candidatus Dactylopiibacterium carminicum, a nitrogen-fixing symbiont of the cochineal insect Dactylopius coccus and Dactylopius opuntiae (Hemiptera: Coccoidea: Dactylopiidae).</title>
        <authorList>
            <person name="Vera A."/>
        </authorList>
    </citation>
    <scope>NUCLEOTIDE SEQUENCE [LARGE SCALE GENOMIC DNA]</scope>
    <source>
        <strain evidence="9 10">NFDCM</strain>
    </source>
</reference>
<evidence type="ECO:0000256" key="5">
    <source>
        <dbReference type="ARBA" id="ARBA00022729"/>
    </source>
</evidence>
<dbReference type="Gene3D" id="3.40.50.1980">
    <property type="entry name" value="Nitrogenase molybdenum iron protein domain"/>
    <property type="match status" value="2"/>
</dbReference>
<dbReference type="InterPro" id="IPR033870">
    <property type="entry name" value="FatB"/>
</dbReference>
<reference evidence="8 11" key="1">
    <citation type="submission" date="2016-08" db="EMBL/GenBank/DDBJ databases">
        <title>Candidatus Dactylopiibacterium carminicum genome sequence.</title>
        <authorList>
            <person name="Ramirez-Puebla S.T."/>
            <person name="Ormeno-Orrillo E."/>
            <person name="Vera-Ponce De Leon A."/>
            <person name="Luis L."/>
            <person name="Sanchez-Flores A."/>
            <person name="Monica R."/>
            <person name="Martinez-Romero E."/>
        </authorList>
    </citation>
    <scope>NUCLEOTIDE SEQUENCE [LARGE SCALE GENOMIC DNA]</scope>
    <source>
        <strain evidence="8">END1</strain>
    </source>
</reference>
<dbReference type="PROSITE" id="PS50983">
    <property type="entry name" value="FE_B12_PBP"/>
    <property type="match status" value="1"/>
</dbReference>
<feature type="chain" id="PRO_5012402533" evidence="6">
    <location>
        <begin position="17"/>
        <end position="307"/>
    </location>
</feature>
<dbReference type="CDD" id="cd01140">
    <property type="entry name" value="FatB"/>
    <property type="match status" value="1"/>
</dbReference>
<comment type="caution">
    <text evidence="9">The sequence shown here is derived from an EMBL/GenBank/DDBJ whole genome shotgun (WGS) entry which is preliminary data.</text>
</comment>
<protein>
    <submittedName>
        <fullName evidence="9">Iron ABC transporter substrate-binding protein</fullName>
    </submittedName>
</protein>
<evidence type="ECO:0000313" key="9">
    <source>
        <dbReference type="EMBL" id="PAS93855.1"/>
    </source>
</evidence>
<dbReference type="AlphaFoldDB" id="A0A272EUS9"/>
<dbReference type="EMBL" id="NMRN01000012">
    <property type="protein sequence ID" value="PAS93855.1"/>
    <property type="molecule type" value="Genomic_DNA"/>
</dbReference>
<dbReference type="PANTHER" id="PTHR30532:SF28">
    <property type="entry name" value="PETROBACTIN-BINDING PROTEIN YCLQ"/>
    <property type="match status" value="1"/>
</dbReference>
<evidence type="ECO:0000256" key="3">
    <source>
        <dbReference type="ARBA" id="ARBA00022448"/>
    </source>
</evidence>
<evidence type="ECO:0000313" key="8">
    <source>
        <dbReference type="EMBL" id="KAF7600390.1"/>
    </source>
</evidence>
<dbReference type="PANTHER" id="PTHR30532">
    <property type="entry name" value="IRON III DICITRATE-BINDING PERIPLASMIC PROTEIN"/>
    <property type="match status" value="1"/>
</dbReference>
<comment type="subcellular location">
    <subcellularLocation>
        <location evidence="1">Cell envelope</location>
    </subcellularLocation>
</comment>
<keyword evidence="4" id="KW-0408">Iron</keyword>
<evidence type="ECO:0000313" key="10">
    <source>
        <dbReference type="Proteomes" id="UP000216107"/>
    </source>
</evidence>
<dbReference type="Proteomes" id="UP000623509">
    <property type="component" value="Unassembled WGS sequence"/>
</dbReference>
<keyword evidence="11" id="KW-1185">Reference proteome</keyword>
<keyword evidence="4" id="KW-0406">Ion transport</keyword>
<organism evidence="9 10">
    <name type="scientific">Candidatus Dactylopiibacterium carminicum</name>
    <dbReference type="NCBI Taxonomy" id="857335"/>
    <lineage>
        <taxon>Bacteria</taxon>
        <taxon>Pseudomonadati</taxon>
        <taxon>Pseudomonadota</taxon>
        <taxon>Betaproteobacteria</taxon>
        <taxon>Rhodocyclales</taxon>
        <taxon>Rhodocyclaceae</taxon>
        <taxon>Candidatus Dactylopiibacterium</taxon>
    </lineage>
</organism>
<dbReference type="OrthoDB" id="63946at2"/>
<gene>
    <name evidence="8" type="ORF">BGI27_03150</name>
    <name evidence="9" type="ORF">CGU29_05970</name>
</gene>
<feature type="signal peptide" evidence="6">
    <location>
        <begin position="1"/>
        <end position="16"/>
    </location>
</feature>
<name>A0A272EUS9_9RHOO</name>
<proteinExistence type="inferred from homology"/>
<evidence type="ECO:0000256" key="1">
    <source>
        <dbReference type="ARBA" id="ARBA00004196"/>
    </source>
</evidence>
<keyword evidence="3" id="KW-0813">Transport</keyword>
<dbReference type="InterPro" id="IPR051313">
    <property type="entry name" value="Bact_iron-sidero_bind"/>
</dbReference>
<comment type="similarity">
    <text evidence="2">Belongs to the bacterial solute-binding protein 8 family.</text>
</comment>
<keyword evidence="4" id="KW-0410">Iron transport</keyword>
<dbReference type="EMBL" id="MDUX01000006">
    <property type="protein sequence ID" value="KAF7600390.1"/>
    <property type="molecule type" value="Genomic_DNA"/>
</dbReference>
<evidence type="ECO:0000256" key="4">
    <source>
        <dbReference type="ARBA" id="ARBA00022496"/>
    </source>
</evidence>
<keyword evidence="5 6" id="KW-0732">Signal</keyword>
<dbReference type="Pfam" id="PF01497">
    <property type="entry name" value="Peripla_BP_2"/>
    <property type="match status" value="1"/>
</dbReference>
<evidence type="ECO:0000256" key="6">
    <source>
        <dbReference type="SAM" id="SignalP"/>
    </source>
</evidence>
<evidence type="ECO:0000259" key="7">
    <source>
        <dbReference type="PROSITE" id="PS50983"/>
    </source>
</evidence>
<feature type="domain" description="Fe/B12 periplasmic-binding" evidence="7">
    <location>
        <begin position="39"/>
        <end position="301"/>
    </location>
</feature>
<dbReference type="GO" id="GO:0030288">
    <property type="term" value="C:outer membrane-bounded periplasmic space"/>
    <property type="evidence" value="ECO:0007669"/>
    <property type="project" value="TreeGrafter"/>
</dbReference>
<dbReference type="InterPro" id="IPR002491">
    <property type="entry name" value="ABC_transptr_periplasmic_BD"/>
</dbReference>
<dbReference type="Proteomes" id="UP000216107">
    <property type="component" value="Unassembled WGS sequence"/>
</dbReference>
<accession>A0A272EUS9</accession>
<evidence type="ECO:0000256" key="2">
    <source>
        <dbReference type="ARBA" id="ARBA00008814"/>
    </source>
</evidence>
<evidence type="ECO:0000313" key="11">
    <source>
        <dbReference type="Proteomes" id="UP000623509"/>
    </source>
</evidence>
<sequence length="307" mass="32574">MVSQVALVLAASVALAAPAGKLRIEHASGVTEVTANPRKVVVLDLAALDLLDTLGAPVIGVPKWKMPPELARYEAASVTKMGSLFEPDYETINVAAPDLIVIGLRLREKYAKLAQIAPTIDLTADPQDFYGSLARNARLVGQIFGKQAEVEKRLKQLQTSTTALRATGSKAGRALIVLTTGGKISAYGPGSGFGVLHEQFGLQAADPTLKPATHGQAVSYEYLLKANPDWLFVIDRDAAIGAAQGKSAQQLLDNPLVAQTTAWKKKQVVYLNPTHQYLTNGSLRAEQAIVDEVSAALAGKITTTAAR</sequence>
<dbReference type="GO" id="GO:1901678">
    <property type="term" value="P:iron coordination entity transport"/>
    <property type="evidence" value="ECO:0007669"/>
    <property type="project" value="UniProtKB-ARBA"/>
</dbReference>
<dbReference type="SUPFAM" id="SSF53807">
    <property type="entry name" value="Helical backbone' metal receptor"/>
    <property type="match status" value="1"/>
</dbReference>